<organism evidence="2">
    <name type="scientific">Saccharomyces paradoxus</name>
    <name type="common">Yeast</name>
    <name type="synonym">Saccharomyces douglasii</name>
    <dbReference type="NCBI Taxonomy" id="27291"/>
    <lineage>
        <taxon>Eukaryota</taxon>
        <taxon>Fungi</taxon>
        <taxon>Dikarya</taxon>
        <taxon>Ascomycota</taxon>
        <taxon>Saccharomycotina</taxon>
        <taxon>Saccharomycetes</taxon>
        <taxon>Saccharomycetales</taxon>
        <taxon>Saccharomycetaceae</taxon>
        <taxon>Saccharomyces</taxon>
    </lineage>
</organism>
<accession>A0A8B8UYF9</accession>
<reference evidence="2" key="3">
    <citation type="submission" date="2025-07" db="EMBL/GenBank/DDBJ databases">
        <authorList>
            <consortium name="NCBI Genome Project"/>
        </authorList>
    </citation>
    <scope>NUCLEOTIDE SEQUENCE</scope>
    <source>
        <strain evidence="2">CBS432</strain>
    </source>
</reference>
<protein>
    <recommendedName>
        <fullName evidence="3">YNL146W-like protein</fullName>
    </recommendedName>
</protein>
<dbReference type="GeneID" id="54633213"/>
<feature type="transmembrane region" description="Helical" evidence="1">
    <location>
        <begin position="20"/>
        <end position="37"/>
    </location>
</feature>
<reference evidence="2" key="4">
    <citation type="submission" date="2025-08" db="UniProtKB">
        <authorList>
            <consortium name="RefSeq"/>
        </authorList>
    </citation>
    <scope>IDENTIFICATION</scope>
    <source>
        <strain evidence="2">CBS432</strain>
    </source>
</reference>
<reference evidence="2" key="2">
    <citation type="submission" date="2020-01" db="EMBL/GenBank/DDBJ databases">
        <title>Population-level Yeast Reference Genomes.</title>
        <authorList>
            <person name="Yue J.-X."/>
        </authorList>
    </citation>
    <scope>NUCLEOTIDE SEQUENCE</scope>
    <source>
        <strain evidence="2">CBS432</strain>
    </source>
</reference>
<dbReference type="RefSeq" id="XP_033768802.1">
    <property type="nucleotide sequence ID" value="XM_033912911.1"/>
</dbReference>
<name>A0A8B8UYF9_SACPA</name>
<feature type="transmembrane region" description="Helical" evidence="1">
    <location>
        <begin position="82"/>
        <end position="99"/>
    </location>
</feature>
<keyword evidence="1" id="KW-0472">Membrane</keyword>
<dbReference type="AlphaFoldDB" id="A0A8B8UYF9"/>
<sequence>MSNTKHTTSHHIEFKRIINLALLFIIIALISRNSVYFKTALQELISRFYRNNSDSVGNNRGPISIFSENLIDFDDVNMVDKTRLLVFLFFCFIITIPFMV</sequence>
<evidence type="ECO:0000313" key="2">
    <source>
        <dbReference type="RefSeq" id="XP_033768802.1"/>
    </source>
</evidence>
<dbReference type="VEuPathDB" id="FungiDB:SPAR_N01710"/>
<dbReference type="OrthoDB" id="4066284at2759"/>
<proteinExistence type="predicted"/>
<dbReference type="KEGG" id="spao:SPAR_N01710"/>
<reference evidence="2" key="1">
    <citation type="journal article" date="2017" name="Nat. Genet.">
        <title>Contrasting evolutionary genome dynamics between domesticated and wild yeasts.</title>
        <authorList>
            <person name="Yue J.X."/>
            <person name="Li J."/>
            <person name="Aigrain L."/>
            <person name="Hallin J."/>
            <person name="Persson K."/>
            <person name="Oliver K."/>
            <person name="Bergstrom A."/>
            <person name="Coupland P."/>
            <person name="Warringer J."/>
            <person name="Lagomarsino M.C."/>
            <person name="Fischer G."/>
            <person name="Durbin R."/>
            <person name="Liti G."/>
        </authorList>
    </citation>
    <scope>NUCLEOTIDE SEQUENCE</scope>
    <source>
        <strain evidence="2">CBS432</strain>
    </source>
</reference>
<evidence type="ECO:0008006" key="3">
    <source>
        <dbReference type="Google" id="ProtNLM"/>
    </source>
</evidence>
<gene>
    <name evidence="2" type="ORF">SPAR_N01710</name>
</gene>
<evidence type="ECO:0000256" key="1">
    <source>
        <dbReference type="SAM" id="Phobius"/>
    </source>
</evidence>
<keyword evidence="1" id="KW-0812">Transmembrane</keyword>
<keyword evidence="1" id="KW-1133">Transmembrane helix</keyword>